<dbReference type="AlphaFoldDB" id="A0A834FP13"/>
<name>A0A834FP13_ORYME</name>
<gene>
    <name evidence="1" type="ORF">FQA47_013008</name>
</gene>
<evidence type="ECO:0000313" key="2">
    <source>
        <dbReference type="Proteomes" id="UP000646548"/>
    </source>
</evidence>
<dbReference type="EMBL" id="WKFB01000050">
    <property type="protein sequence ID" value="KAF6737714.1"/>
    <property type="molecule type" value="Genomic_DNA"/>
</dbReference>
<evidence type="ECO:0000313" key="1">
    <source>
        <dbReference type="EMBL" id="KAF6737714.1"/>
    </source>
</evidence>
<reference evidence="1" key="1">
    <citation type="journal article" name="BMC Genomics">
        <title>Long-read sequencing and de novo genome assembly of marine medaka (Oryzias melastigma).</title>
        <authorList>
            <person name="Liang P."/>
            <person name="Saqib H.S.A."/>
            <person name="Ni X."/>
            <person name="Shen Y."/>
        </authorList>
    </citation>
    <scope>NUCLEOTIDE SEQUENCE</scope>
    <source>
        <strain evidence="1">Bigg-433</strain>
    </source>
</reference>
<organism evidence="1 2">
    <name type="scientific">Oryzias melastigma</name>
    <name type="common">Marine medaka</name>
    <dbReference type="NCBI Taxonomy" id="30732"/>
    <lineage>
        <taxon>Eukaryota</taxon>
        <taxon>Metazoa</taxon>
        <taxon>Chordata</taxon>
        <taxon>Craniata</taxon>
        <taxon>Vertebrata</taxon>
        <taxon>Euteleostomi</taxon>
        <taxon>Actinopterygii</taxon>
        <taxon>Neopterygii</taxon>
        <taxon>Teleostei</taxon>
        <taxon>Neoteleostei</taxon>
        <taxon>Acanthomorphata</taxon>
        <taxon>Ovalentaria</taxon>
        <taxon>Atherinomorphae</taxon>
        <taxon>Beloniformes</taxon>
        <taxon>Adrianichthyidae</taxon>
        <taxon>Oryziinae</taxon>
        <taxon>Oryzias</taxon>
    </lineage>
</organism>
<sequence>MLQSPCSCKVTGTPQSSCPRFPSIKGMFYKDGEADPKTATAAFCPRLSYLQLCTSEKNLCKKDGTKKDSKDHKKSWFLQTSVKTLSSFGVDRKQNVEIQSITRRSEALPKLRPSFQHKEKTFSCS</sequence>
<proteinExistence type="predicted"/>
<protein>
    <submittedName>
        <fullName evidence="1">Uncharacterized protein</fullName>
    </submittedName>
</protein>
<dbReference type="Proteomes" id="UP000646548">
    <property type="component" value="Unassembled WGS sequence"/>
</dbReference>
<comment type="caution">
    <text evidence="1">The sequence shown here is derived from an EMBL/GenBank/DDBJ whole genome shotgun (WGS) entry which is preliminary data.</text>
</comment>
<accession>A0A834FP13</accession>